<keyword evidence="3" id="KW-0067">ATP-binding</keyword>
<organism evidence="7 8">
    <name type="scientific">Corynebacterium provencense</name>
    <dbReference type="NCBI Taxonomy" id="1737425"/>
    <lineage>
        <taxon>Bacteria</taxon>
        <taxon>Bacillati</taxon>
        <taxon>Actinomycetota</taxon>
        <taxon>Actinomycetes</taxon>
        <taxon>Mycobacteriales</taxon>
        <taxon>Corynebacteriaceae</taxon>
        <taxon>Corynebacterium</taxon>
    </lineage>
</organism>
<feature type="region of interest" description="Disordered" evidence="4">
    <location>
        <begin position="532"/>
        <end position="551"/>
    </location>
</feature>
<dbReference type="Pfam" id="PF02626">
    <property type="entry name" value="CT_A_B"/>
    <property type="match status" value="1"/>
</dbReference>
<evidence type="ECO:0000256" key="4">
    <source>
        <dbReference type="SAM" id="MobiDB-lite"/>
    </source>
</evidence>
<protein>
    <submittedName>
        <fullName evidence="7">KipI antagonist</fullName>
    </submittedName>
</protein>
<keyword evidence="8" id="KW-1185">Reference proteome</keyword>
<evidence type="ECO:0000256" key="2">
    <source>
        <dbReference type="ARBA" id="ARBA00022801"/>
    </source>
</evidence>
<gene>
    <name evidence="7" type="primary">kipA_1</name>
    <name evidence="7" type="ORF">Csp1_21070</name>
</gene>
<dbReference type="KEGG" id="cpre:Csp1_21070"/>
<accession>A0A2Z3YQ47</accession>
<dbReference type="GO" id="GO:0005524">
    <property type="term" value="F:ATP binding"/>
    <property type="evidence" value="ECO:0007669"/>
    <property type="project" value="UniProtKB-KW"/>
</dbReference>
<evidence type="ECO:0000259" key="6">
    <source>
        <dbReference type="SMART" id="SM00797"/>
    </source>
</evidence>
<feature type="region of interest" description="Disordered" evidence="4">
    <location>
        <begin position="215"/>
        <end position="258"/>
    </location>
</feature>
<dbReference type="InterPro" id="IPR029000">
    <property type="entry name" value="Cyclophilin-like_dom_sf"/>
</dbReference>
<evidence type="ECO:0000313" key="7">
    <source>
        <dbReference type="EMBL" id="AWT26868.1"/>
    </source>
</evidence>
<dbReference type="Gene3D" id="3.30.1360.40">
    <property type="match status" value="1"/>
</dbReference>
<reference evidence="8" key="1">
    <citation type="submission" date="2017-11" db="EMBL/GenBank/DDBJ databases">
        <title>Otitis media/interna in a cat caused by the recently described species Corynebacterium provencense.</title>
        <authorList>
            <person name="Kittl S."/>
            <person name="Brodard I."/>
            <person name="Rychener L."/>
            <person name="Jores J."/>
            <person name="Roosje P."/>
            <person name="Gobeli Brawand S."/>
        </authorList>
    </citation>
    <scope>NUCLEOTIDE SEQUENCE [LARGE SCALE GENOMIC DNA]</scope>
    <source>
        <strain evidence="8">17KM38</strain>
    </source>
</reference>
<dbReference type="GO" id="GO:0016787">
    <property type="term" value="F:hydrolase activity"/>
    <property type="evidence" value="ECO:0007669"/>
    <property type="project" value="UniProtKB-KW"/>
</dbReference>
<dbReference type="AlphaFoldDB" id="A0A2Z3YQ47"/>
<dbReference type="Gene3D" id="2.40.100.10">
    <property type="entry name" value="Cyclophilin-like"/>
    <property type="match status" value="2"/>
</dbReference>
<evidence type="ECO:0000256" key="1">
    <source>
        <dbReference type="ARBA" id="ARBA00022741"/>
    </source>
</evidence>
<keyword evidence="1" id="KW-0547">Nucleotide-binding</keyword>
<proteinExistence type="predicted"/>
<name>A0A2Z3YQ47_9CORY</name>
<dbReference type="SMART" id="SM00797">
    <property type="entry name" value="AHS2"/>
    <property type="match status" value="1"/>
</dbReference>
<feature type="domain" description="Carboxyltransferase" evidence="6">
    <location>
        <begin position="274"/>
        <end position="551"/>
    </location>
</feature>
<dbReference type="PANTHER" id="PTHR43309">
    <property type="entry name" value="5-OXOPROLINASE SUBUNIT C"/>
    <property type="match status" value="1"/>
</dbReference>
<dbReference type="InterPro" id="IPR003833">
    <property type="entry name" value="CT_C_D"/>
</dbReference>
<dbReference type="STRING" id="1737425.GCA_900049755_02759"/>
<dbReference type="SUPFAM" id="SSF50891">
    <property type="entry name" value="Cyclophilin-like"/>
    <property type="match status" value="2"/>
</dbReference>
<evidence type="ECO:0000256" key="3">
    <source>
        <dbReference type="ARBA" id="ARBA00022840"/>
    </source>
</evidence>
<dbReference type="PANTHER" id="PTHR43309:SF3">
    <property type="entry name" value="5-OXOPROLINASE SUBUNIT C"/>
    <property type="match status" value="1"/>
</dbReference>
<dbReference type="Proteomes" id="UP000247696">
    <property type="component" value="Chromosome"/>
</dbReference>
<dbReference type="EMBL" id="CP024988">
    <property type="protein sequence ID" value="AWT26868.1"/>
    <property type="molecule type" value="Genomic_DNA"/>
</dbReference>
<evidence type="ECO:0000259" key="5">
    <source>
        <dbReference type="SMART" id="SM00796"/>
    </source>
</evidence>
<feature type="domain" description="Carboxyltransferase" evidence="5">
    <location>
        <begin position="9"/>
        <end position="200"/>
    </location>
</feature>
<sequence length="551" mass="56310">MTAPTPQSVPVHRVGTLALLVDLPDLATAMAWHAALSADPLPGQTEVGAAAGTVLVRFSSPTHAASARHILPRFTPGRTTLPDPREVTVDVVYDGEDLDGLATGLGMSTAALVDLHSSTTWVAAFGGFAPGFTYCVPQGDPRLPEIPRHRSPRTTVPAGSVALAGEFSAVYPRTSPGGWQLIGTTTTPFWDAASAHPALLSPGDLVRYRPVTPRAEVGSAQAPGKVTSPASSPTGPRKSVARPLPSPPRRPVLQVDDPGLQTLVEDRGRHGYGDLGVPGSGAADLGAARAANDAVGNARDAAVLENIGGLALTALVDTVVVVTGAEAPVSVHRRPGTTHPGRPVPQGTPVLLTPGTQLTVGPATRGLRSYVGVRGGVVTAPVLGSASTDLLSGLGPAPLTPGDLVHAGRPSGTVAPVAASPRTDGVLRVVPGPRDDWFPGGVRALTATRWTVSPASNRVGIRLAGDRPVVRDRDGELPSEGMVPGSVQVPPDGLPVLFLRDHAVTGGYPVIATVVPGDLDAAAQLAPGSTVTFRAVDPDPGTTDRIPQEKP</sequence>
<keyword evidence="2" id="KW-0378">Hydrolase</keyword>
<evidence type="ECO:0000313" key="8">
    <source>
        <dbReference type="Proteomes" id="UP000247696"/>
    </source>
</evidence>
<dbReference type="InterPro" id="IPR052708">
    <property type="entry name" value="PxpC"/>
</dbReference>
<dbReference type="SMART" id="SM00796">
    <property type="entry name" value="AHS1"/>
    <property type="match status" value="1"/>
</dbReference>
<dbReference type="Pfam" id="PF02682">
    <property type="entry name" value="CT_C_D"/>
    <property type="match status" value="1"/>
</dbReference>
<dbReference type="RefSeq" id="WP_227871028.1">
    <property type="nucleotide sequence ID" value="NZ_CP024988.1"/>
</dbReference>
<dbReference type="InterPro" id="IPR003778">
    <property type="entry name" value="CT_A_B"/>
</dbReference>